<proteinExistence type="predicted"/>
<organism evidence="1 2">
    <name type="scientific">Actinorhabdospora filicis</name>
    <dbReference type="NCBI Taxonomy" id="1785913"/>
    <lineage>
        <taxon>Bacteria</taxon>
        <taxon>Bacillati</taxon>
        <taxon>Actinomycetota</taxon>
        <taxon>Actinomycetes</taxon>
        <taxon>Micromonosporales</taxon>
        <taxon>Micromonosporaceae</taxon>
        <taxon>Actinorhabdospora</taxon>
    </lineage>
</organism>
<gene>
    <name evidence="1" type="ORF">Afil01_31950</name>
</gene>
<sequence>MAILEVLTRAASTGRLGPVFVGAAWDDVTRALGEAVDLGSFSRRRWPRLFAYGDLEIQVCGCRRVTLVCVQAWREEIELPPLLTGDDPVSPAGIAYDTVITALDEIGCHWEPEPQGTFGSQRTIVVTHTGAAFTFESCEDAGPWLNVLSLPGDGHECPPAAI</sequence>
<keyword evidence="2" id="KW-1185">Reference proteome</keyword>
<dbReference type="Proteomes" id="UP001165079">
    <property type="component" value="Unassembled WGS sequence"/>
</dbReference>
<accession>A0A9W6SLW1</accession>
<reference evidence="1" key="1">
    <citation type="submission" date="2023-03" db="EMBL/GenBank/DDBJ databases">
        <title>Actinorhabdospora filicis NBRC 111898.</title>
        <authorList>
            <person name="Ichikawa N."/>
            <person name="Sato H."/>
            <person name="Tonouchi N."/>
        </authorList>
    </citation>
    <scope>NUCLEOTIDE SEQUENCE</scope>
    <source>
        <strain evidence="1">NBRC 111898</strain>
    </source>
</reference>
<evidence type="ECO:0000313" key="2">
    <source>
        <dbReference type="Proteomes" id="UP001165079"/>
    </source>
</evidence>
<name>A0A9W6SLW1_9ACTN</name>
<protein>
    <submittedName>
        <fullName evidence="1">Uncharacterized protein</fullName>
    </submittedName>
</protein>
<evidence type="ECO:0000313" key="1">
    <source>
        <dbReference type="EMBL" id="GLZ78388.1"/>
    </source>
</evidence>
<dbReference type="AlphaFoldDB" id="A0A9W6SLW1"/>
<dbReference type="RefSeq" id="WP_285663546.1">
    <property type="nucleotide sequence ID" value="NZ_BSTX01000002.1"/>
</dbReference>
<comment type="caution">
    <text evidence="1">The sequence shown here is derived from an EMBL/GenBank/DDBJ whole genome shotgun (WGS) entry which is preliminary data.</text>
</comment>
<dbReference type="EMBL" id="BSTX01000002">
    <property type="protein sequence ID" value="GLZ78388.1"/>
    <property type="molecule type" value="Genomic_DNA"/>
</dbReference>